<dbReference type="STRING" id="29172.A0A0D8XWP1"/>
<keyword evidence="4 10" id="KW-1133">Transmembrane helix</keyword>
<evidence type="ECO:0000256" key="8">
    <source>
        <dbReference type="RuleBase" id="RU003857"/>
    </source>
</evidence>
<dbReference type="AlphaFoldDB" id="A0A0D8XWP1"/>
<dbReference type="Pfam" id="PF07885">
    <property type="entry name" value="Ion_trans_2"/>
    <property type="match status" value="2"/>
</dbReference>
<dbReference type="PRINTS" id="PR01333">
    <property type="entry name" value="2POREKCHANEL"/>
</dbReference>
<evidence type="ECO:0000256" key="1">
    <source>
        <dbReference type="ARBA" id="ARBA00004141"/>
    </source>
</evidence>
<evidence type="ECO:0000256" key="4">
    <source>
        <dbReference type="ARBA" id="ARBA00022989"/>
    </source>
</evidence>
<feature type="transmembrane region" description="Helical" evidence="10">
    <location>
        <begin position="325"/>
        <end position="341"/>
    </location>
</feature>
<evidence type="ECO:0000259" key="11">
    <source>
        <dbReference type="Pfam" id="PF07885"/>
    </source>
</evidence>
<dbReference type="EMBL" id="KN716250">
    <property type="protein sequence ID" value="KJH48935.1"/>
    <property type="molecule type" value="Genomic_DNA"/>
</dbReference>
<keyword evidence="13" id="KW-1185">Reference proteome</keyword>
<dbReference type="InterPro" id="IPR003280">
    <property type="entry name" value="2pore_dom_K_chnl"/>
</dbReference>
<evidence type="ECO:0000256" key="2">
    <source>
        <dbReference type="ARBA" id="ARBA00022448"/>
    </source>
</evidence>
<dbReference type="SUPFAM" id="SSF81324">
    <property type="entry name" value="Voltage-gated potassium channels"/>
    <property type="match status" value="2"/>
</dbReference>
<comment type="subcellular location">
    <subcellularLocation>
        <location evidence="1">Membrane</location>
        <topology evidence="1">Multi-pass membrane protein</topology>
    </subcellularLocation>
</comment>
<keyword evidence="6 10" id="KW-0472">Membrane</keyword>
<dbReference type="GO" id="GO:0005886">
    <property type="term" value="C:plasma membrane"/>
    <property type="evidence" value="ECO:0007669"/>
    <property type="project" value="TreeGrafter"/>
</dbReference>
<feature type="transmembrane region" description="Helical" evidence="10">
    <location>
        <begin position="19"/>
        <end position="40"/>
    </location>
</feature>
<sequence length="657" mass="74817">MNAVCHRFQLVYEKSHIHYLFPIILLFAYSLLGGLIFWSIERSHEEIILLDKSNFIDALKEELLNVIIGVHNRLSEYNRAYMNNSYVKNSHYRAYRKFALNEIHKVVYWYTLTIFYLTENETHKAMALRPQNAESMWKQHFESNFGRIHALRNYTDQLALRCWEIGVEGAYLGWQKPFYREKINDSMSDYNVAVGLDNVLTPVWTFWNAMFLAVTTYTTIGYGNITAKTKLGKLAAMVYAVIGIPLVLMILHKMGRFFLLALEHVWDFLMRGAKYLCFVSSGSRLKLSEEERISEMPLILALGVAFGWMFLCAAIFLRFEKDWDYFKSFYFFFCSLTTIGYGDVTPTKSEDMFIIFGLIMIGLSLVSMCINELLLTLMEEYSSDPEGSLKGGKIGMIEMWRAWKKRKSRLKNGFAPARHVAGKAGENLAKVIPFARRRDRQHLIEELHNRLRQRDRATQTDIIFGPILEEAWTETSDVDSYTTNYSLLCETNGGGAGLLLGTSGIAAPSRCESHPVVVQPEPSLGSSSRANSSVQSKPQTISSGISKISSLSTVSSRNTGASSARSLPVSGSTVRFPIDFDPSRRWTFIGTGKTPRGAPRGLIVPYMYTKRQIQHVHTTEMRRLIAELDCRIRDCRQLATSRSSTTGTHESDDLKQK</sequence>
<feature type="domain" description="Potassium channel" evidence="11">
    <location>
        <begin position="203"/>
        <end position="258"/>
    </location>
</feature>
<evidence type="ECO:0000313" key="12">
    <source>
        <dbReference type="EMBL" id="KJH48935.1"/>
    </source>
</evidence>
<dbReference type="GO" id="GO:0015271">
    <property type="term" value="F:outward rectifier potassium channel activity"/>
    <property type="evidence" value="ECO:0007669"/>
    <property type="project" value="TreeGrafter"/>
</dbReference>
<name>A0A0D8XWP1_DICVI</name>
<comment type="similarity">
    <text evidence="8">Belongs to the two pore domain potassium channel (TC 1.A.1.8) family.</text>
</comment>
<evidence type="ECO:0000313" key="13">
    <source>
        <dbReference type="Proteomes" id="UP000053766"/>
    </source>
</evidence>
<evidence type="ECO:0000256" key="7">
    <source>
        <dbReference type="ARBA" id="ARBA00023303"/>
    </source>
</evidence>
<keyword evidence="7 8" id="KW-0407">Ion channel</keyword>
<dbReference type="OrthoDB" id="297496at2759"/>
<evidence type="ECO:0000256" key="6">
    <source>
        <dbReference type="ARBA" id="ARBA00023136"/>
    </source>
</evidence>
<keyword evidence="5 8" id="KW-0406">Ion transport</keyword>
<feature type="region of interest" description="Disordered" evidence="9">
    <location>
        <begin position="513"/>
        <end position="542"/>
    </location>
</feature>
<proteinExistence type="inferred from homology"/>
<evidence type="ECO:0000256" key="9">
    <source>
        <dbReference type="SAM" id="MobiDB-lite"/>
    </source>
</evidence>
<organism evidence="12 13">
    <name type="scientific">Dictyocaulus viviparus</name>
    <name type="common">Bovine lungworm</name>
    <dbReference type="NCBI Taxonomy" id="29172"/>
    <lineage>
        <taxon>Eukaryota</taxon>
        <taxon>Metazoa</taxon>
        <taxon>Ecdysozoa</taxon>
        <taxon>Nematoda</taxon>
        <taxon>Chromadorea</taxon>
        <taxon>Rhabditida</taxon>
        <taxon>Rhabditina</taxon>
        <taxon>Rhabditomorpha</taxon>
        <taxon>Strongyloidea</taxon>
        <taxon>Metastrongylidae</taxon>
        <taxon>Dictyocaulus</taxon>
    </lineage>
</organism>
<feature type="transmembrane region" description="Helical" evidence="10">
    <location>
        <begin position="353"/>
        <end position="375"/>
    </location>
</feature>
<feature type="transmembrane region" description="Helical" evidence="10">
    <location>
        <begin position="234"/>
        <end position="251"/>
    </location>
</feature>
<dbReference type="InterPro" id="IPR013099">
    <property type="entry name" value="K_chnl_dom"/>
</dbReference>
<gene>
    <name evidence="12" type="ORF">DICVIV_04905</name>
</gene>
<feature type="compositionally biased region" description="Polar residues" evidence="9">
    <location>
        <begin position="524"/>
        <end position="540"/>
    </location>
</feature>
<dbReference type="GO" id="GO:0030322">
    <property type="term" value="P:stabilization of membrane potential"/>
    <property type="evidence" value="ECO:0007669"/>
    <property type="project" value="TreeGrafter"/>
</dbReference>
<protein>
    <submittedName>
        <fullName evidence="12">Ion channel</fullName>
    </submittedName>
</protein>
<evidence type="ECO:0000256" key="5">
    <source>
        <dbReference type="ARBA" id="ARBA00023065"/>
    </source>
</evidence>
<dbReference type="FunFam" id="1.10.287.70:FF:000256">
    <property type="entry name" value="TWiK family of potassium channels"/>
    <property type="match status" value="1"/>
</dbReference>
<keyword evidence="2 8" id="KW-0813">Transport</keyword>
<feature type="transmembrane region" description="Helical" evidence="10">
    <location>
        <begin position="298"/>
        <end position="319"/>
    </location>
</feature>
<reference evidence="13" key="2">
    <citation type="journal article" date="2016" name="Sci. Rep.">
        <title>Dictyocaulus viviparus genome, variome and transcriptome elucidate lungworm biology and support future intervention.</title>
        <authorList>
            <person name="McNulty S.N."/>
            <person name="Strube C."/>
            <person name="Rosa B.A."/>
            <person name="Martin J.C."/>
            <person name="Tyagi R."/>
            <person name="Choi Y.J."/>
            <person name="Wang Q."/>
            <person name="Hallsworth Pepin K."/>
            <person name="Zhang X."/>
            <person name="Ozersky P."/>
            <person name="Wilson R.K."/>
            <person name="Sternberg P.W."/>
            <person name="Gasser R.B."/>
            <person name="Mitreva M."/>
        </authorList>
    </citation>
    <scope>NUCLEOTIDE SEQUENCE [LARGE SCALE GENOMIC DNA]</scope>
    <source>
        <strain evidence="13">HannoverDv2000</strain>
    </source>
</reference>
<evidence type="ECO:0000256" key="3">
    <source>
        <dbReference type="ARBA" id="ARBA00022692"/>
    </source>
</evidence>
<dbReference type="PANTHER" id="PTHR11003">
    <property type="entry name" value="POTASSIUM CHANNEL, SUBFAMILY K"/>
    <property type="match status" value="1"/>
</dbReference>
<dbReference type="GO" id="GO:0022841">
    <property type="term" value="F:potassium ion leak channel activity"/>
    <property type="evidence" value="ECO:0007669"/>
    <property type="project" value="TreeGrafter"/>
</dbReference>
<feature type="domain" description="Potassium channel" evidence="11">
    <location>
        <begin position="306"/>
        <end position="374"/>
    </location>
</feature>
<accession>A0A0D8XWP1</accession>
<dbReference type="PANTHER" id="PTHR11003:SF347">
    <property type="entry name" value="POTASSIUM CHANNEL DOMAIN-CONTAINING PROTEIN"/>
    <property type="match status" value="1"/>
</dbReference>
<reference evidence="12 13" key="1">
    <citation type="submission" date="2013-11" db="EMBL/GenBank/DDBJ databases">
        <title>Draft genome of the bovine lungworm Dictyocaulus viviparus.</title>
        <authorList>
            <person name="Mitreva M."/>
        </authorList>
    </citation>
    <scope>NUCLEOTIDE SEQUENCE [LARGE SCALE GENOMIC DNA]</scope>
    <source>
        <strain evidence="12 13">HannoverDv2000</strain>
    </source>
</reference>
<dbReference type="Proteomes" id="UP000053766">
    <property type="component" value="Unassembled WGS sequence"/>
</dbReference>
<keyword evidence="3 8" id="KW-0812">Transmembrane</keyword>
<evidence type="ECO:0000256" key="10">
    <source>
        <dbReference type="SAM" id="Phobius"/>
    </source>
</evidence>
<dbReference type="Gene3D" id="1.10.287.70">
    <property type="match status" value="1"/>
</dbReference>